<evidence type="ECO:0000256" key="1">
    <source>
        <dbReference type="ARBA" id="ARBA00022598"/>
    </source>
</evidence>
<dbReference type="PROSITE" id="PS51987">
    <property type="entry name" value="GS_CATALYTIC"/>
    <property type="match status" value="1"/>
</dbReference>
<accession>A0A831X7Z2</accession>
<dbReference type="PANTHER" id="PTHR43785:SF12">
    <property type="entry name" value="TYPE-1 GLUTAMINE SYNTHETASE 2"/>
    <property type="match status" value="1"/>
</dbReference>
<name>A0A831X7Z2_9BACT</name>
<dbReference type="InterPro" id="IPR036651">
    <property type="entry name" value="Gln_synt_N_sf"/>
</dbReference>
<dbReference type="SMART" id="SM01230">
    <property type="entry name" value="Gln-synt_C"/>
    <property type="match status" value="1"/>
</dbReference>
<evidence type="ECO:0000256" key="2">
    <source>
        <dbReference type="PROSITE-ProRule" id="PRU01331"/>
    </source>
</evidence>
<sequence>MVIGKLADRLVAEGYAHLWICYTDYNGRLAGRSIPRSRFAHVAERGTNFAKANFNFTILDQQVPDPRFTADTGDVLAIPDPEAVYPLPFHPGTALSFAMLHEEDGLLWDGCPRAAVRRAVAALAEAGLSARVGLEPEFYLFEDEALTPATRAGMYTIAGLDAQAAFIEQLTQHLVEMDITLEQIGKEYGPGQYEATATPADPVTAVDRYLVFRLAVRSIARAHGLRASFMPKPDATLAGCGLHVHVSLRDLATGADRTADPDHPSGLSAEARSFLAGWLEHADALTGLGAPTANSAKRLQPASWAPAHVCWGIGNRAALVRVPGLGARARLEFRSGDNTCNPYLYVAGLLWAGLDGLRRGLDPGPPAEADVGRLPATELAARGVRFLPRSTEAALDALDADTALAEGLGPLLHQEFLRVKRAELAMYRIQVTSWERTAYFEAP</sequence>
<dbReference type="GO" id="GO:0004356">
    <property type="term" value="F:glutamine synthetase activity"/>
    <property type="evidence" value="ECO:0007669"/>
    <property type="project" value="InterPro"/>
</dbReference>
<dbReference type="Pfam" id="PF00120">
    <property type="entry name" value="Gln-synt_C"/>
    <property type="match status" value="1"/>
</dbReference>
<dbReference type="Gene3D" id="3.10.20.70">
    <property type="entry name" value="Glutamine synthetase, N-terminal domain"/>
    <property type="match status" value="1"/>
</dbReference>
<dbReference type="GO" id="GO:0006542">
    <property type="term" value="P:glutamine biosynthetic process"/>
    <property type="evidence" value="ECO:0007669"/>
    <property type="project" value="InterPro"/>
</dbReference>
<keyword evidence="1" id="KW-0436">Ligase</keyword>
<protein>
    <submittedName>
        <fullName evidence="5">Glutamine synthetase</fullName>
    </submittedName>
</protein>
<dbReference type="InterPro" id="IPR014746">
    <property type="entry name" value="Gln_synth/guanido_kin_cat_dom"/>
</dbReference>
<dbReference type="InterPro" id="IPR008146">
    <property type="entry name" value="Gln_synth_cat_dom"/>
</dbReference>
<comment type="caution">
    <text evidence="5">The sequence shown here is derived from an EMBL/GenBank/DDBJ whole genome shotgun (WGS) entry which is preliminary data.</text>
</comment>
<dbReference type="AlphaFoldDB" id="A0A831X7Z2"/>
<evidence type="ECO:0000259" key="4">
    <source>
        <dbReference type="PROSITE" id="PS51987"/>
    </source>
</evidence>
<proteinExistence type="inferred from homology"/>
<gene>
    <name evidence="5" type="ORF">ENP34_09915</name>
</gene>
<dbReference type="PANTHER" id="PTHR43785">
    <property type="entry name" value="GAMMA-GLUTAMYLPUTRESCINE SYNTHETASE"/>
    <property type="match status" value="1"/>
</dbReference>
<dbReference type="Gene3D" id="3.30.590.10">
    <property type="entry name" value="Glutamine synthetase/guanido kinase, catalytic domain"/>
    <property type="match status" value="1"/>
</dbReference>
<organism evidence="5">
    <name type="scientific">Thermorudis peleae</name>
    <dbReference type="NCBI Taxonomy" id="1382356"/>
    <lineage>
        <taxon>Bacteria</taxon>
        <taxon>Pseudomonadati</taxon>
        <taxon>Thermomicrobiota</taxon>
        <taxon>Thermomicrobia</taxon>
        <taxon>Thermomicrobia incertae sedis</taxon>
        <taxon>Thermorudis</taxon>
    </lineage>
</organism>
<evidence type="ECO:0000313" key="5">
    <source>
        <dbReference type="EMBL" id="HEG91737.1"/>
    </source>
</evidence>
<comment type="similarity">
    <text evidence="2 3">Belongs to the glutamine synthetase family.</text>
</comment>
<dbReference type="SUPFAM" id="SSF55931">
    <property type="entry name" value="Glutamine synthetase/guanido kinase"/>
    <property type="match status" value="1"/>
</dbReference>
<dbReference type="SUPFAM" id="SSF54368">
    <property type="entry name" value="Glutamine synthetase, N-terminal domain"/>
    <property type="match status" value="1"/>
</dbReference>
<reference evidence="5" key="1">
    <citation type="journal article" date="2020" name="mSystems">
        <title>Genome- and Community-Level Interaction Insights into Carbon Utilization and Element Cycling Functions of Hydrothermarchaeota in Hydrothermal Sediment.</title>
        <authorList>
            <person name="Zhou Z."/>
            <person name="Liu Y."/>
            <person name="Xu W."/>
            <person name="Pan J."/>
            <person name="Luo Z.H."/>
            <person name="Li M."/>
        </authorList>
    </citation>
    <scope>NUCLEOTIDE SEQUENCE [LARGE SCALE GENOMIC DNA]</scope>
    <source>
        <strain evidence="5">SpSt-210</strain>
    </source>
</reference>
<feature type="domain" description="GS catalytic" evidence="4">
    <location>
        <begin position="112"/>
        <end position="443"/>
    </location>
</feature>
<dbReference type="EMBL" id="DSIY01000232">
    <property type="protein sequence ID" value="HEG91737.1"/>
    <property type="molecule type" value="Genomic_DNA"/>
</dbReference>
<evidence type="ECO:0000256" key="3">
    <source>
        <dbReference type="RuleBase" id="RU000384"/>
    </source>
</evidence>